<reference evidence="1 2" key="1">
    <citation type="journal article" date="2019" name="Int. J. Syst. Evol. Microbiol.">
        <title>The Global Catalogue of Microorganisms (GCM) 10K type strain sequencing project: providing services to taxonomists for standard genome sequencing and annotation.</title>
        <authorList>
            <consortium name="The Broad Institute Genomics Platform"/>
            <consortium name="The Broad Institute Genome Sequencing Center for Infectious Disease"/>
            <person name="Wu L."/>
            <person name="Ma J."/>
        </authorList>
    </citation>
    <scope>NUCLEOTIDE SEQUENCE [LARGE SCALE GENOMIC DNA]</scope>
    <source>
        <strain evidence="1 2">JCM 15478</strain>
    </source>
</reference>
<dbReference type="EMBL" id="BAAAPE010000013">
    <property type="protein sequence ID" value="GAA2087091.1"/>
    <property type="molecule type" value="Genomic_DNA"/>
</dbReference>
<evidence type="ECO:0000313" key="2">
    <source>
        <dbReference type="Proteomes" id="UP001500016"/>
    </source>
</evidence>
<gene>
    <name evidence="1" type="ORF">GCM10009801_49850</name>
</gene>
<dbReference type="Proteomes" id="UP001500016">
    <property type="component" value="Unassembled WGS sequence"/>
</dbReference>
<evidence type="ECO:0000313" key="1">
    <source>
        <dbReference type="EMBL" id="GAA2087091.1"/>
    </source>
</evidence>
<sequence length="51" mass="5629">MDERFLGLLNAGYGDQWLKPARTAAEWIAALAGFPSNGPTGQVFSYRRKVT</sequence>
<comment type="caution">
    <text evidence="1">The sequence shown here is derived from an EMBL/GenBank/DDBJ whole genome shotgun (WGS) entry which is preliminary data.</text>
</comment>
<dbReference type="RefSeq" id="WP_344531509.1">
    <property type="nucleotide sequence ID" value="NZ_BAAAPE010000013.1"/>
</dbReference>
<keyword evidence="2" id="KW-1185">Reference proteome</keyword>
<name>A0ABN2WA53_9ACTN</name>
<accession>A0ABN2WA53</accession>
<proteinExistence type="predicted"/>
<protein>
    <submittedName>
        <fullName evidence="1">Uncharacterized protein</fullName>
    </submittedName>
</protein>
<organism evidence="1 2">
    <name type="scientific">Streptomyces albiaxialis</name>
    <dbReference type="NCBI Taxonomy" id="329523"/>
    <lineage>
        <taxon>Bacteria</taxon>
        <taxon>Bacillati</taxon>
        <taxon>Actinomycetota</taxon>
        <taxon>Actinomycetes</taxon>
        <taxon>Kitasatosporales</taxon>
        <taxon>Streptomycetaceae</taxon>
        <taxon>Streptomyces</taxon>
    </lineage>
</organism>